<reference evidence="2" key="1">
    <citation type="submission" date="2016-10" db="EMBL/GenBank/DDBJ databases">
        <authorList>
            <person name="Varghese N."/>
            <person name="Submissions S."/>
        </authorList>
    </citation>
    <scope>NUCLEOTIDE SEQUENCE [LARGE SCALE GENOMIC DNA]</scope>
    <source>
        <strain evidence="2">DSM 19181</strain>
    </source>
</reference>
<evidence type="ECO:0000313" key="1">
    <source>
        <dbReference type="EMBL" id="SDK62939.1"/>
    </source>
</evidence>
<name>A0A1G9DGF2_9LACT</name>
<protein>
    <submittedName>
        <fullName evidence="1">UDP-N-acetylmuramoyl-L-alanyl-D-glutamate--2,6-diaminopimelate ligase</fullName>
    </submittedName>
</protein>
<keyword evidence="1" id="KW-0436">Ligase</keyword>
<organism evidence="1 2">
    <name type="scientific">Alkalibacterium thalassium</name>
    <dbReference type="NCBI Taxonomy" id="426701"/>
    <lineage>
        <taxon>Bacteria</taxon>
        <taxon>Bacillati</taxon>
        <taxon>Bacillota</taxon>
        <taxon>Bacilli</taxon>
        <taxon>Lactobacillales</taxon>
        <taxon>Carnobacteriaceae</taxon>
        <taxon>Alkalibacterium</taxon>
    </lineage>
</organism>
<dbReference type="EMBL" id="FNFK01000045">
    <property type="protein sequence ID" value="SDK62939.1"/>
    <property type="molecule type" value="Genomic_DNA"/>
</dbReference>
<dbReference type="GO" id="GO:0016874">
    <property type="term" value="F:ligase activity"/>
    <property type="evidence" value="ECO:0007669"/>
    <property type="project" value="UniProtKB-KW"/>
</dbReference>
<dbReference type="STRING" id="426701.SAMN04488098_10454"/>
<gene>
    <name evidence="1" type="ORF">SAMN04488098_10454</name>
</gene>
<keyword evidence="2" id="KW-1185">Reference proteome</keyword>
<accession>A0A1G9DGF2</accession>
<dbReference type="OrthoDB" id="9800958at2"/>
<dbReference type="RefSeq" id="WP_143009223.1">
    <property type="nucleotide sequence ID" value="NZ_FNFK01000045.1"/>
</dbReference>
<sequence>MSVEYYDELEDALCMSLDHVGKGDILLIAGARGMDYGAKTVLEMLLEKKTLVKRDAVIDVLNKKIVGMDNLKLVE</sequence>
<evidence type="ECO:0000313" key="2">
    <source>
        <dbReference type="Proteomes" id="UP000199433"/>
    </source>
</evidence>
<dbReference type="AlphaFoldDB" id="A0A1G9DGF2"/>
<proteinExistence type="predicted"/>
<dbReference type="Proteomes" id="UP000199433">
    <property type="component" value="Unassembled WGS sequence"/>
</dbReference>